<gene>
    <name evidence="2" type="ORF">A7J15_04875</name>
</gene>
<dbReference type="CDD" id="cd02440">
    <property type="entry name" value="AdoMet_MTases"/>
    <property type="match status" value="1"/>
</dbReference>
<dbReference type="PANTHER" id="PTHR43861:SF3">
    <property type="entry name" value="PUTATIVE (AFU_ORTHOLOGUE AFUA_2G14390)-RELATED"/>
    <property type="match status" value="1"/>
</dbReference>
<keyword evidence="1" id="KW-0808">Transferase</keyword>
<dbReference type="RefSeq" id="WP_067025427.1">
    <property type="nucleotide sequence ID" value="NZ_CP038256.1"/>
</dbReference>
<keyword evidence="3" id="KW-1185">Reference proteome</keyword>
<dbReference type="SUPFAM" id="SSF53335">
    <property type="entry name" value="S-adenosyl-L-methionine-dependent methyltransferases"/>
    <property type="match status" value="1"/>
</dbReference>
<reference evidence="2 3" key="1">
    <citation type="submission" date="2016-05" db="EMBL/GenBank/DDBJ databases">
        <authorList>
            <person name="Lavstsen T."/>
            <person name="Jespersen J.S."/>
        </authorList>
    </citation>
    <scope>NUCLEOTIDE SEQUENCE [LARGE SCALE GENOMIC DNA]</scope>
    <source>
        <strain evidence="2 3">YLB-01</strain>
    </source>
</reference>
<sequence length="187" mass="20411">MTEADWPAYYRRVAGRAVRPFAVRAAAATSPGFAVDLGCGDGTESQWLVEQGWRVLAVDREEEAIRRVTHRTAGRAAVECADLANYTPPAADLVLACAALPFIPPDRFDDAWARIRGAVRPGGILAVELFGDRDSWAGDPGMTFHSRADVEGLTAAIEIVLLEEREFDGPSGRGPKHWHRFEVIARA</sequence>
<dbReference type="Pfam" id="PF13649">
    <property type="entry name" value="Methyltransf_25"/>
    <property type="match status" value="1"/>
</dbReference>
<proteinExistence type="predicted"/>
<dbReference type="AlphaFoldDB" id="A0A1B9NC64"/>
<dbReference type="InterPro" id="IPR029063">
    <property type="entry name" value="SAM-dependent_MTases_sf"/>
</dbReference>
<organism evidence="2 3">
    <name type="scientific">Microbacterium sediminis</name>
    <dbReference type="NCBI Taxonomy" id="904291"/>
    <lineage>
        <taxon>Bacteria</taxon>
        <taxon>Bacillati</taxon>
        <taxon>Actinomycetota</taxon>
        <taxon>Actinomycetes</taxon>
        <taxon>Micrococcales</taxon>
        <taxon>Microbacteriaceae</taxon>
        <taxon>Microbacterium</taxon>
    </lineage>
</organism>
<protein>
    <submittedName>
        <fullName evidence="2">Uncharacterized protein</fullName>
    </submittedName>
</protein>
<evidence type="ECO:0000313" key="3">
    <source>
        <dbReference type="Proteomes" id="UP000093355"/>
    </source>
</evidence>
<dbReference type="Gene3D" id="3.40.50.150">
    <property type="entry name" value="Vaccinia Virus protein VP39"/>
    <property type="match status" value="1"/>
</dbReference>
<evidence type="ECO:0000313" key="2">
    <source>
        <dbReference type="EMBL" id="OCG74195.1"/>
    </source>
</evidence>
<dbReference type="PANTHER" id="PTHR43861">
    <property type="entry name" value="TRANS-ACONITATE 2-METHYLTRANSFERASE-RELATED"/>
    <property type="match status" value="1"/>
</dbReference>
<dbReference type="OrthoDB" id="9804312at2"/>
<dbReference type="Proteomes" id="UP000093355">
    <property type="component" value="Unassembled WGS sequence"/>
</dbReference>
<comment type="caution">
    <text evidence="2">The sequence shown here is derived from an EMBL/GenBank/DDBJ whole genome shotgun (WGS) entry which is preliminary data.</text>
</comment>
<dbReference type="InterPro" id="IPR041698">
    <property type="entry name" value="Methyltransf_25"/>
</dbReference>
<evidence type="ECO:0000256" key="1">
    <source>
        <dbReference type="ARBA" id="ARBA00022679"/>
    </source>
</evidence>
<name>A0A1B9NC64_9MICO</name>
<dbReference type="GO" id="GO:0016740">
    <property type="term" value="F:transferase activity"/>
    <property type="evidence" value="ECO:0007669"/>
    <property type="project" value="UniProtKB-KW"/>
</dbReference>
<accession>A0A1B9NC64</accession>
<dbReference type="STRING" id="904291.A7J15_04875"/>
<dbReference type="EMBL" id="LXMD01000022">
    <property type="protein sequence ID" value="OCG74195.1"/>
    <property type="molecule type" value="Genomic_DNA"/>
</dbReference>